<dbReference type="EMBL" id="LAZR01033126">
    <property type="protein sequence ID" value="KKL48986.1"/>
    <property type="molecule type" value="Genomic_DNA"/>
</dbReference>
<gene>
    <name evidence="1" type="ORF">LCGC14_2320060</name>
</gene>
<dbReference type="AlphaFoldDB" id="A0A0F9D5L3"/>
<reference evidence="1" key="1">
    <citation type="journal article" date="2015" name="Nature">
        <title>Complex archaea that bridge the gap between prokaryotes and eukaryotes.</title>
        <authorList>
            <person name="Spang A."/>
            <person name="Saw J.H."/>
            <person name="Jorgensen S.L."/>
            <person name="Zaremba-Niedzwiedzka K."/>
            <person name="Martijn J."/>
            <person name="Lind A.E."/>
            <person name="van Eijk R."/>
            <person name="Schleper C."/>
            <person name="Guy L."/>
            <person name="Ettema T.J."/>
        </authorList>
    </citation>
    <scope>NUCLEOTIDE SEQUENCE</scope>
</reference>
<organism evidence="1">
    <name type="scientific">marine sediment metagenome</name>
    <dbReference type="NCBI Taxonomy" id="412755"/>
    <lineage>
        <taxon>unclassified sequences</taxon>
        <taxon>metagenomes</taxon>
        <taxon>ecological metagenomes</taxon>
    </lineage>
</organism>
<feature type="non-terminal residue" evidence="1">
    <location>
        <position position="114"/>
    </location>
</feature>
<proteinExistence type="predicted"/>
<evidence type="ECO:0000313" key="1">
    <source>
        <dbReference type="EMBL" id="KKL48986.1"/>
    </source>
</evidence>
<protein>
    <submittedName>
        <fullName evidence="1">Uncharacterized protein</fullName>
    </submittedName>
</protein>
<sequence>MPSLLFRLAPLEALELHPDRYPWRPCRSWTHNYVQHSHDMFINAGLPDRLGMQDITGASWPVAPTDNPYLCLAAAADDSLGVLLGTGTRAVPWSAFALDSPIPEGTAPGQVVYG</sequence>
<name>A0A0F9D5L3_9ZZZZ</name>
<comment type="caution">
    <text evidence="1">The sequence shown here is derived from an EMBL/GenBank/DDBJ whole genome shotgun (WGS) entry which is preliminary data.</text>
</comment>
<accession>A0A0F9D5L3</accession>